<organism evidence="1 2">
    <name type="scientific">Hymenolepis diminuta</name>
    <name type="common">Rat tapeworm</name>
    <dbReference type="NCBI Taxonomy" id="6216"/>
    <lineage>
        <taxon>Eukaryota</taxon>
        <taxon>Metazoa</taxon>
        <taxon>Spiralia</taxon>
        <taxon>Lophotrochozoa</taxon>
        <taxon>Platyhelminthes</taxon>
        <taxon>Cestoda</taxon>
        <taxon>Eucestoda</taxon>
        <taxon>Cyclophyllidea</taxon>
        <taxon>Hymenolepididae</taxon>
        <taxon>Hymenolepis</taxon>
    </lineage>
</organism>
<gene>
    <name evidence="1" type="ORF">WMSIL1_LOCUS4993</name>
</gene>
<keyword evidence="2" id="KW-1185">Reference proteome</keyword>
<reference evidence="1 2" key="1">
    <citation type="submission" date="2019-07" db="EMBL/GenBank/DDBJ databases">
        <authorList>
            <person name="Jastrzebski P J."/>
            <person name="Paukszto L."/>
            <person name="Jastrzebski P J."/>
        </authorList>
    </citation>
    <scope>NUCLEOTIDE SEQUENCE [LARGE SCALE GENOMIC DNA]</scope>
    <source>
        <strain evidence="1 2">WMS-il1</strain>
    </source>
</reference>
<sequence>MWHWGHIRLDVGGILKNYSEEKYFLIGGWTLDAFKTLNIIEFLSTTATVGVMWLRSNSPLLLPVSFVDQVFLLYV</sequence>
<dbReference type="AlphaFoldDB" id="A0A564YEG2"/>
<evidence type="ECO:0000313" key="2">
    <source>
        <dbReference type="Proteomes" id="UP000321570"/>
    </source>
</evidence>
<protein>
    <submittedName>
        <fullName evidence="1">Uncharacterized protein</fullName>
    </submittedName>
</protein>
<dbReference type="Proteomes" id="UP000321570">
    <property type="component" value="Unassembled WGS sequence"/>
</dbReference>
<evidence type="ECO:0000313" key="1">
    <source>
        <dbReference type="EMBL" id="VUZ44924.1"/>
    </source>
</evidence>
<dbReference type="EMBL" id="CABIJS010000155">
    <property type="protein sequence ID" value="VUZ44924.1"/>
    <property type="molecule type" value="Genomic_DNA"/>
</dbReference>
<proteinExistence type="predicted"/>
<name>A0A564YEG2_HYMDI</name>
<accession>A0A564YEG2</accession>